<evidence type="ECO:0000256" key="7">
    <source>
        <dbReference type="ARBA" id="ARBA00023180"/>
    </source>
</evidence>
<dbReference type="PANTHER" id="PTHR46022:SF5">
    <property type="entry name" value="PROTEIN PATCHED HOMOLOG 1"/>
    <property type="match status" value="1"/>
</dbReference>
<keyword evidence="7" id="KW-0325">Glycoprotein</keyword>
<dbReference type="InterPro" id="IPR004766">
    <property type="entry name" value="TM_rcpt_patched"/>
</dbReference>
<feature type="transmembrane region" description="Helical" evidence="9">
    <location>
        <begin position="467"/>
        <end position="489"/>
    </location>
</feature>
<evidence type="ECO:0000313" key="12">
    <source>
        <dbReference type="Proteomes" id="UP000261640"/>
    </source>
</evidence>
<accession>A0A7N8Y3H7</accession>
<sequence>SCKEAQRNPCGCPSSVHKYGVPPSVKAPPVPRQAGTHGLPDGEWSCRLLFRLGCYIQKNCGKFLVVGLMIFGAFAVGLRAANLETDVEKLWVEVGGRVNQELRYTRQKIGEEAMFNPQLMIQTPREEGANVLTVEALLQHLESAIRASRVHVYLYNRQWKLEHLCYKSGELVTETHYMNQIIEKLHPCLIITPLDCFWEGAKLQSGMVYLPNSTLYPLQWTNFDPKEFLEDLRRAHFPVEAFEDMLEKADVGHGYMDRPCLNPADPDCPLTAPNKNSTKPFDVARALSGGCHGLSRKYMHWQEELIVGGTTKNGSGPLLSAQALQTMFQLMTPKQMFEHFRGYEEVSHINWNEEKAAAILEAWQRRYSEVRAVLQSVTVNSSQKVLSFTTTTLEDILKSFSDISVIRVASGYLLMLAYACLTMLRWDCAKSQGAVGLAGVLLVTLSVAAGLGLCSLLGISFNAATTQVLPFLALGVGVDDVFLLAHAFSETGQNKRIPFEDRTGECLKRTGASVALTSISNVTAFFMAALIPIPALRAFSLQAAVVVVFNFAMVLLIFPAILSMDLYRREDRRFDIFCCFYSPCANRVIQIEPQAYLDGIDGSRYSPPPSYRTSPPPSYCTPPPSYSNPPPSYSSHCFAQQTQITMQSTVQLRTEYDPRTQAFYTTAEPRSQISVQPINPAPSRSNPNNDCYSSNPSASRSSSSSNHGNLNNNNCGSQSNGGSRGSATFSHHHSAPPPVLVVIVLFLCLLGVSLYGTTQVRDGLELTDIVPRETSEYDFIGAQFKFFSFYNMYVVTQRADYAQNQPLLHQLHQRFHTVRYVLKEDNGQLPRMWLQYFRDWLQGLQQAFDKDWEAGRITLNNYKNGSDDSVLAYKLLVQTGRRDKPINFNQLTRQRLVDADGIINPGAFYIYLTAWVSNDPVAYAASQANIRPHPPEWLHDRTDSMPETRLIPAAEPIEYAQFPFYLNGLRETPQFVEAIESVRAICSNYSRQGLPSYPNGYPFLFWEQYVTLRHWLLLSISVVLACTFLVCALFLLNPWTAGIIVLVLSLMTVELFGFMGLMGIKLSAVPVVILIASVGIGVEFTVHVALAFLTAIGDRHKRAVLALEHMFAPVLDGAFSTLLGVLMLAAHNNSYKGYCMVCIWSVDHASTRMSHRNLPETPIVHEGLLPVCSLSFVLAFHPHLHFILSVNLIPFSATLSKPVYVHFLRTFIRIFLYCPLCPPSHFLLSVSHALH</sequence>
<dbReference type="PROSITE" id="PS50156">
    <property type="entry name" value="SSD"/>
    <property type="match status" value="1"/>
</dbReference>
<dbReference type="SUPFAM" id="SSF82866">
    <property type="entry name" value="Multidrug efflux transporter AcrB transmembrane domain"/>
    <property type="match status" value="2"/>
</dbReference>
<dbReference type="InterPro" id="IPR000731">
    <property type="entry name" value="SSD"/>
</dbReference>
<keyword evidence="3 9" id="KW-0812">Transmembrane</keyword>
<feature type="transmembrane region" description="Helical" evidence="9">
    <location>
        <begin position="1015"/>
        <end position="1036"/>
    </location>
</feature>
<keyword evidence="6" id="KW-0675">Receptor</keyword>
<comment type="similarity">
    <text evidence="2">Belongs to the patched family.</text>
</comment>
<protein>
    <submittedName>
        <fullName evidence="11">Patched 1</fullName>
    </submittedName>
</protein>
<feature type="region of interest" description="Disordered" evidence="8">
    <location>
        <begin position="664"/>
        <end position="731"/>
    </location>
</feature>
<dbReference type="GO" id="GO:0097108">
    <property type="term" value="F:hedgehog family protein binding"/>
    <property type="evidence" value="ECO:0007669"/>
    <property type="project" value="TreeGrafter"/>
</dbReference>
<keyword evidence="12" id="KW-1185">Reference proteome</keyword>
<evidence type="ECO:0000256" key="6">
    <source>
        <dbReference type="ARBA" id="ARBA00023170"/>
    </source>
</evidence>
<evidence type="ECO:0000313" key="11">
    <source>
        <dbReference type="Ensembl" id="ENSMAMP00000058901.1"/>
    </source>
</evidence>
<proteinExistence type="inferred from homology"/>
<evidence type="ECO:0000256" key="9">
    <source>
        <dbReference type="SAM" id="Phobius"/>
    </source>
</evidence>
<evidence type="ECO:0000256" key="4">
    <source>
        <dbReference type="ARBA" id="ARBA00022989"/>
    </source>
</evidence>
<dbReference type="Pfam" id="PF12349">
    <property type="entry name" value="Sterol-sensing"/>
    <property type="match status" value="1"/>
</dbReference>
<evidence type="ECO:0000256" key="5">
    <source>
        <dbReference type="ARBA" id="ARBA00023136"/>
    </source>
</evidence>
<comment type="subcellular location">
    <subcellularLocation>
        <location evidence="1">Membrane</location>
        <topology evidence="1">Multi-pass membrane protein</topology>
    </subcellularLocation>
</comment>
<feature type="compositionally biased region" description="Pro residues" evidence="8">
    <location>
        <begin position="606"/>
        <end position="632"/>
    </location>
</feature>
<feature type="transmembrane region" description="Helical" evidence="9">
    <location>
        <begin position="510"/>
        <end position="533"/>
    </location>
</feature>
<name>A0A7N8Y3H7_9TELE</name>
<evidence type="ECO:0000256" key="2">
    <source>
        <dbReference type="ARBA" id="ARBA00005585"/>
    </source>
</evidence>
<organism evidence="11 12">
    <name type="scientific">Mastacembelus armatus</name>
    <name type="common">zig-zag eel</name>
    <dbReference type="NCBI Taxonomy" id="205130"/>
    <lineage>
        <taxon>Eukaryota</taxon>
        <taxon>Metazoa</taxon>
        <taxon>Chordata</taxon>
        <taxon>Craniata</taxon>
        <taxon>Vertebrata</taxon>
        <taxon>Euteleostomi</taxon>
        <taxon>Actinopterygii</taxon>
        <taxon>Neopterygii</taxon>
        <taxon>Teleostei</taxon>
        <taxon>Neoteleostei</taxon>
        <taxon>Acanthomorphata</taxon>
        <taxon>Anabantaria</taxon>
        <taxon>Synbranchiformes</taxon>
        <taxon>Mastacembelidae</taxon>
        <taxon>Mastacembelus</taxon>
    </lineage>
</organism>
<feature type="domain" description="SSD" evidence="10">
    <location>
        <begin position="404"/>
        <end position="564"/>
    </location>
</feature>
<keyword evidence="4 9" id="KW-1133">Transmembrane helix</keyword>
<feature type="transmembrane region" description="Helical" evidence="9">
    <location>
        <begin position="1068"/>
        <end position="1093"/>
    </location>
</feature>
<feature type="transmembrane region" description="Helical" evidence="9">
    <location>
        <begin position="436"/>
        <end position="461"/>
    </location>
</feature>
<dbReference type="Proteomes" id="UP000261640">
    <property type="component" value="Unplaced"/>
</dbReference>
<feature type="region of interest" description="Disordered" evidence="8">
    <location>
        <begin position="606"/>
        <end position="634"/>
    </location>
</feature>
<dbReference type="GeneTree" id="ENSGT00940000159011"/>
<reference evidence="11" key="1">
    <citation type="submission" date="2025-08" db="UniProtKB">
        <authorList>
            <consortium name="Ensembl"/>
        </authorList>
    </citation>
    <scope>IDENTIFICATION</scope>
</reference>
<feature type="compositionally biased region" description="Polar residues" evidence="8">
    <location>
        <begin position="664"/>
        <end position="692"/>
    </location>
</feature>
<dbReference type="GO" id="GO:0005119">
    <property type="term" value="F:smoothened binding"/>
    <property type="evidence" value="ECO:0007669"/>
    <property type="project" value="TreeGrafter"/>
</dbReference>
<feature type="transmembrane region" description="Helical" evidence="9">
    <location>
        <begin position="739"/>
        <end position="756"/>
    </location>
</feature>
<dbReference type="GO" id="GO:0045879">
    <property type="term" value="P:negative regulation of smoothened signaling pathway"/>
    <property type="evidence" value="ECO:0007669"/>
    <property type="project" value="TreeGrafter"/>
</dbReference>
<dbReference type="InterPro" id="IPR053958">
    <property type="entry name" value="HMGCR/SNAP/NPC1-like_SSD"/>
</dbReference>
<dbReference type="Gene3D" id="1.20.1640.10">
    <property type="entry name" value="Multidrug efflux transporter AcrB transmembrane domain"/>
    <property type="match status" value="2"/>
</dbReference>
<feature type="transmembrane region" description="Helical" evidence="9">
    <location>
        <begin position="1043"/>
        <end position="1062"/>
    </location>
</feature>
<dbReference type="NCBIfam" id="TIGR00918">
    <property type="entry name" value="2A060602"/>
    <property type="match status" value="1"/>
</dbReference>
<evidence type="ECO:0000256" key="3">
    <source>
        <dbReference type="ARBA" id="ARBA00022692"/>
    </source>
</evidence>
<dbReference type="GO" id="GO:0008158">
    <property type="term" value="F:hedgehog receptor activity"/>
    <property type="evidence" value="ECO:0007669"/>
    <property type="project" value="InterPro"/>
</dbReference>
<reference evidence="11" key="2">
    <citation type="submission" date="2025-09" db="UniProtKB">
        <authorList>
            <consortium name="Ensembl"/>
        </authorList>
    </citation>
    <scope>IDENTIFICATION</scope>
</reference>
<keyword evidence="5 9" id="KW-0472">Membrane</keyword>
<feature type="transmembrane region" description="Helical" evidence="9">
    <location>
        <begin position="405"/>
        <end position="424"/>
    </location>
</feature>
<dbReference type="AlphaFoldDB" id="A0A7N8Y3H7"/>
<feature type="transmembrane region" description="Helical" evidence="9">
    <location>
        <begin position="1105"/>
        <end position="1130"/>
    </location>
</feature>
<evidence type="ECO:0000259" key="10">
    <source>
        <dbReference type="PROSITE" id="PS50156"/>
    </source>
</evidence>
<dbReference type="Ensembl" id="ENSMAMT00000051051.1">
    <property type="protein sequence ID" value="ENSMAMP00000058901.1"/>
    <property type="gene ID" value="ENSMAMG00000020929.2"/>
</dbReference>
<dbReference type="FunFam" id="1.20.1640.10:FF:000003">
    <property type="entry name" value="protein patched homolog 1"/>
    <property type="match status" value="1"/>
</dbReference>
<dbReference type="GO" id="GO:0005886">
    <property type="term" value="C:plasma membrane"/>
    <property type="evidence" value="ECO:0007669"/>
    <property type="project" value="TreeGrafter"/>
</dbReference>
<dbReference type="PANTHER" id="PTHR46022">
    <property type="entry name" value="PROTEIN PATCHED"/>
    <property type="match status" value="1"/>
</dbReference>
<evidence type="ECO:0000256" key="8">
    <source>
        <dbReference type="SAM" id="MobiDB-lite"/>
    </source>
</evidence>
<feature type="compositionally biased region" description="Low complexity" evidence="8">
    <location>
        <begin position="693"/>
        <end position="721"/>
    </location>
</feature>
<evidence type="ECO:0000256" key="1">
    <source>
        <dbReference type="ARBA" id="ARBA00004141"/>
    </source>
</evidence>
<feature type="transmembrane region" description="Helical" evidence="9">
    <location>
        <begin position="539"/>
        <end position="562"/>
    </location>
</feature>